<name>A0A7J6X2R1_THATH</name>
<reference evidence="1 2" key="1">
    <citation type="submission" date="2020-06" db="EMBL/GenBank/DDBJ databases">
        <title>Transcriptomic and genomic resources for Thalictrum thalictroides and T. hernandezii: Facilitating candidate gene discovery in an emerging model plant lineage.</title>
        <authorList>
            <person name="Arias T."/>
            <person name="Riano-Pachon D.M."/>
            <person name="Di Stilio V.S."/>
        </authorList>
    </citation>
    <scope>NUCLEOTIDE SEQUENCE [LARGE SCALE GENOMIC DNA]</scope>
    <source>
        <strain evidence="2">cv. WT478/WT964</strain>
        <tissue evidence="1">Leaves</tissue>
    </source>
</reference>
<sequence>MEGEGVWNLHLRRSLFRESEWRELQSLNDILGEVVLNEEKDEWEWIWAKEKSFTVMSFYNQLWFSKQSDEREEESTLHLFQGCTVTSELWRRLCGNSQAAAQLLQEQGGVTGGLWLVYGHGWLWIRGVSLVAVFLGLHMLSEWTKFQAECQHSSSSKREGMASSFSLGTAATGQCSSRKTGQSSQVVVWQRHRAQFMHYRTVILAAMQHNAAGQSYWQQCSTRQQWQQCSTMQQGSHTRQQHQTLA</sequence>
<accession>A0A7J6X2R1</accession>
<dbReference type="EMBL" id="JABWDY010006907">
    <property type="protein sequence ID" value="KAF5203367.1"/>
    <property type="molecule type" value="Genomic_DNA"/>
</dbReference>
<gene>
    <name evidence="1" type="ORF">FRX31_007046</name>
</gene>
<dbReference type="Proteomes" id="UP000554482">
    <property type="component" value="Unassembled WGS sequence"/>
</dbReference>
<comment type="caution">
    <text evidence="1">The sequence shown here is derived from an EMBL/GenBank/DDBJ whole genome shotgun (WGS) entry which is preliminary data.</text>
</comment>
<organism evidence="1 2">
    <name type="scientific">Thalictrum thalictroides</name>
    <name type="common">Rue-anemone</name>
    <name type="synonym">Anemone thalictroides</name>
    <dbReference type="NCBI Taxonomy" id="46969"/>
    <lineage>
        <taxon>Eukaryota</taxon>
        <taxon>Viridiplantae</taxon>
        <taxon>Streptophyta</taxon>
        <taxon>Embryophyta</taxon>
        <taxon>Tracheophyta</taxon>
        <taxon>Spermatophyta</taxon>
        <taxon>Magnoliopsida</taxon>
        <taxon>Ranunculales</taxon>
        <taxon>Ranunculaceae</taxon>
        <taxon>Thalictroideae</taxon>
        <taxon>Thalictrum</taxon>
    </lineage>
</organism>
<evidence type="ECO:0000313" key="2">
    <source>
        <dbReference type="Proteomes" id="UP000554482"/>
    </source>
</evidence>
<keyword evidence="2" id="KW-1185">Reference proteome</keyword>
<dbReference type="OrthoDB" id="686619at2759"/>
<proteinExistence type="predicted"/>
<protein>
    <submittedName>
        <fullName evidence="1">Uncharacterized protein</fullName>
    </submittedName>
</protein>
<dbReference type="AlphaFoldDB" id="A0A7J6X2R1"/>
<evidence type="ECO:0000313" key="1">
    <source>
        <dbReference type="EMBL" id="KAF5203367.1"/>
    </source>
</evidence>